<dbReference type="InterPro" id="IPR011990">
    <property type="entry name" value="TPR-like_helical_dom_sf"/>
</dbReference>
<evidence type="ECO:0000256" key="4">
    <source>
        <dbReference type="ARBA" id="ARBA00022737"/>
    </source>
</evidence>
<evidence type="ECO:0000256" key="8">
    <source>
        <dbReference type="ARBA" id="ARBA00041958"/>
    </source>
</evidence>
<dbReference type="Pfam" id="PF12333">
    <property type="entry name" value="Ipi1_N"/>
    <property type="match status" value="1"/>
</dbReference>
<protein>
    <recommendedName>
        <fullName evidence="7">Regulator of microtubule dynamics protein 1</fullName>
    </recommendedName>
    <alternativeName>
        <fullName evidence="8">Protein FAM82B</fullName>
    </alternativeName>
</protein>
<keyword evidence="6" id="KW-0206">Cytoskeleton</keyword>
<dbReference type="GO" id="GO:0005876">
    <property type="term" value="C:spindle microtubule"/>
    <property type="evidence" value="ECO:0007669"/>
    <property type="project" value="TreeGrafter"/>
</dbReference>
<sequence>MGGVEDIDGDDEGGLSIAEEVDVSIEITLSEGASVIELDAVDVGSGMLFNIEELETVTVDEDVEPFVSLEVEINSSVVEVFPVEKLVPFASLMVGYISVALTHLTRAVRQDTLRLLDSLLTIPAASSLFVTDAVKLLRDLLTLLSPSGKGTRLESSTLEADETNLVWYRTVLQPILRILQSITSQQKTETFLAEKKSVTFVLGESLFVDLTSAKSRSLLERETAILSAKRGDPGQKDSKQDISLVRDLSSVLDVIWTEAMNSLTSDTAKYKADAGVLVTLVVEVCVALSSPVGLLSDLPSKDQELLLSTCVCPLLSHIGQSFPLPEECFSSVFSQSKAKQKQKPTANNTAVRFNFGFCHLYAQLSAHAPRDVSAQVLRFIQAAVPPHLLPPEGVLVSSDFGRQKKLRQRRREGSTGHLEEADVLFKAGKYEEAFDLLQARRDLDDPDVLWRLARVLFLRSKDNVVEGGESEKQAIFEALALCHRAYMLDSDSVAVHKWMSILLNAKAKYLGPVQRIENVSRIRCHLTEATRLDPDNGMLWHLLGQWYLSVASISEYQRVAAALLLGEVPSATVQDALECFIRAEIVEPMFYAQNLLLIAECYLKLGDYESAKHYLEEVKRFPETSPEDARTIWRAKNLCRKHFEPLYSTEDDLSAVFREKYTL</sequence>
<dbReference type="OrthoDB" id="69711at2759"/>
<proteinExistence type="predicted"/>
<evidence type="ECO:0000256" key="3">
    <source>
        <dbReference type="ARBA" id="ARBA00022490"/>
    </source>
</evidence>
<dbReference type="GO" id="GO:0005739">
    <property type="term" value="C:mitochondrion"/>
    <property type="evidence" value="ECO:0007669"/>
    <property type="project" value="TreeGrafter"/>
</dbReference>
<evidence type="ECO:0000256" key="5">
    <source>
        <dbReference type="ARBA" id="ARBA00022803"/>
    </source>
</evidence>
<evidence type="ECO:0000256" key="2">
    <source>
        <dbReference type="ARBA" id="ARBA00011375"/>
    </source>
</evidence>
<dbReference type="InterPro" id="IPR024679">
    <property type="entry name" value="Ipi1_N"/>
</dbReference>
<dbReference type="InterPro" id="IPR049039">
    <property type="entry name" value="RMD1-3_a_helical_rpt"/>
</dbReference>
<dbReference type="PANTHER" id="PTHR16056">
    <property type="entry name" value="REGULATOR OF MICROTUBULE DYNAMICS PROTEIN"/>
    <property type="match status" value="1"/>
</dbReference>
<dbReference type="Gene3D" id="1.25.40.10">
    <property type="entry name" value="Tetratricopeptide repeat domain"/>
    <property type="match status" value="1"/>
</dbReference>
<dbReference type="Pfam" id="PF21033">
    <property type="entry name" value="RMD1-3"/>
    <property type="match status" value="1"/>
</dbReference>
<comment type="subcellular location">
    <subcellularLocation>
        <location evidence="1">Cytoplasm</location>
        <location evidence="1">Cytoskeleton</location>
    </subcellularLocation>
</comment>
<keyword evidence="5" id="KW-0802">TPR repeat</keyword>
<evidence type="ECO:0000259" key="9">
    <source>
        <dbReference type="Pfam" id="PF12333"/>
    </source>
</evidence>
<keyword evidence="4" id="KW-0677">Repeat</keyword>
<reference evidence="10" key="1">
    <citation type="submission" date="2020-11" db="EMBL/GenBank/DDBJ databases">
        <authorList>
            <person name="Tran Van P."/>
        </authorList>
    </citation>
    <scope>NUCLEOTIDE SEQUENCE</scope>
</reference>
<dbReference type="EMBL" id="OB660209">
    <property type="protein sequence ID" value="CAD7223484.1"/>
    <property type="molecule type" value="Genomic_DNA"/>
</dbReference>
<dbReference type="GO" id="GO:0097431">
    <property type="term" value="C:mitotic spindle pole"/>
    <property type="evidence" value="ECO:0007669"/>
    <property type="project" value="TreeGrafter"/>
</dbReference>
<comment type="subunit">
    <text evidence="2">Interacts with microtubules.</text>
</comment>
<dbReference type="AlphaFoldDB" id="A0A7R8W341"/>
<accession>A0A7R8W341</accession>
<organism evidence="10">
    <name type="scientific">Cyprideis torosa</name>
    <dbReference type="NCBI Taxonomy" id="163714"/>
    <lineage>
        <taxon>Eukaryota</taxon>
        <taxon>Metazoa</taxon>
        <taxon>Ecdysozoa</taxon>
        <taxon>Arthropoda</taxon>
        <taxon>Crustacea</taxon>
        <taxon>Oligostraca</taxon>
        <taxon>Ostracoda</taxon>
        <taxon>Podocopa</taxon>
        <taxon>Podocopida</taxon>
        <taxon>Cytherocopina</taxon>
        <taxon>Cytheroidea</taxon>
        <taxon>Cytherideidae</taxon>
        <taxon>Cyprideis</taxon>
    </lineage>
</organism>
<evidence type="ECO:0000256" key="7">
    <source>
        <dbReference type="ARBA" id="ARBA00039966"/>
    </source>
</evidence>
<keyword evidence="3" id="KW-0963">Cytoplasm</keyword>
<feature type="domain" description="Pre-rRNA-processing protein Ipi1 N-terminal" evidence="9">
    <location>
        <begin position="85"/>
        <end position="174"/>
    </location>
</feature>
<dbReference type="SUPFAM" id="SSF48452">
    <property type="entry name" value="TPR-like"/>
    <property type="match status" value="1"/>
</dbReference>
<evidence type="ECO:0000256" key="6">
    <source>
        <dbReference type="ARBA" id="ARBA00023212"/>
    </source>
</evidence>
<gene>
    <name evidence="10" type="ORF">CTOB1V02_LOCUS1468</name>
</gene>
<dbReference type="PANTHER" id="PTHR16056:SF16">
    <property type="entry name" value="REGULATOR OF MICROTUBULE DYNAMICS PROTEIN 1"/>
    <property type="match status" value="1"/>
</dbReference>
<name>A0A7R8W341_9CRUS</name>
<dbReference type="GO" id="GO:0008017">
    <property type="term" value="F:microtubule binding"/>
    <property type="evidence" value="ECO:0007669"/>
    <property type="project" value="TreeGrafter"/>
</dbReference>
<evidence type="ECO:0000313" key="10">
    <source>
        <dbReference type="EMBL" id="CAD7223484.1"/>
    </source>
</evidence>
<evidence type="ECO:0000256" key="1">
    <source>
        <dbReference type="ARBA" id="ARBA00004245"/>
    </source>
</evidence>